<dbReference type="EMBL" id="JBHFEH010000004">
    <property type="protein sequence ID" value="KAL2057729.1"/>
    <property type="molecule type" value="Genomic_DNA"/>
</dbReference>
<evidence type="ECO:0000313" key="3">
    <source>
        <dbReference type="Proteomes" id="UP001590951"/>
    </source>
</evidence>
<sequence length="112" mass="11594">MHFPTPNPVLTLTTLTLLLSRTSLVSATTTGGPPNPTESPSNAQVNFYYDKACQTYSGSDYGVGPGVTVGGPYGSQSVLWVQEGSCARECSSPAADVERGKGMGEVRCGDCG</sequence>
<name>A0ABR4BIT2_9LECA</name>
<keyword evidence="3" id="KW-1185">Reference proteome</keyword>
<evidence type="ECO:0000256" key="1">
    <source>
        <dbReference type="SAM" id="SignalP"/>
    </source>
</evidence>
<dbReference type="Proteomes" id="UP001590951">
    <property type="component" value="Unassembled WGS sequence"/>
</dbReference>
<organism evidence="2 3">
    <name type="scientific">Lepraria finkii</name>
    <dbReference type="NCBI Taxonomy" id="1340010"/>
    <lineage>
        <taxon>Eukaryota</taxon>
        <taxon>Fungi</taxon>
        <taxon>Dikarya</taxon>
        <taxon>Ascomycota</taxon>
        <taxon>Pezizomycotina</taxon>
        <taxon>Lecanoromycetes</taxon>
        <taxon>OSLEUM clade</taxon>
        <taxon>Lecanoromycetidae</taxon>
        <taxon>Lecanorales</taxon>
        <taxon>Lecanorineae</taxon>
        <taxon>Stereocaulaceae</taxon>
        <taxon>Lepraria</taxon>
    </lineage>
</organism>
<proteinExistence type="predicted"/>
<reference evidence="2 3" key="1">
    <citation type="submission" date="2024-09" db="EMBL/GenBank/DDBJ databases">
        <title>Rethinking Asexuality: The Enigmatic Case of Functional Sexual Genes in Lepraria (Stereocaulaceae).</title>
        <authorList>
            <person name="Doellman M."/>
            <person name="Sun Y."/>
            <person name="Barcenas-Pena A."/>
            <person name="Lumbsch H.T."/>
            <person name="Grewe F."/>
        </authorList>
    </citation>
    <scope>NUCLEOTIDE SEQUENCE [LARGE SCALE GENOMIC DNA]</scope>
    <source>
        <strain evidence="2 3">Grewe 0041</strain>
    </source>
</reference>
<gene>
    <name evidence="2" type="ORF">ABVK25_002113</name>
</gene>
<protein>
    <submittedName>
        <fullName evidence="2">Uncharacterized protein</fullName>
    </submittedName>
</protein>
<feature type="signal peptide" evidence="1">
    <location>
        <begin position="1"/>
        <end position="27"/>
    </location>
</feature>
<accession>A0ABR4BIT2</accession>
<evidence type="ECO:0000313" key="2">
    <source>
        <dbReference type="EMBL" id="KAL2057729.1"/>
    </source>
</evidence>
<comment type="caution">
    <text evidence="2">The sequence shown here is derived from an EMBL/GenBank/DDBJ whole genome shotgun (WGS) entry which is preliminary data.</text>
</comment>
<feature type="chain" id="PRO_5046303081" evidence="1">
    <location>
        <begin position="28"/>
        <end position="112"/>
    </location>
</feature>
<keyword evidence="1" id="KW-0732">Signal</keyword>